<feature type="domain" description="CAAX prenyl protease 2/Lysostaphin resistance protein A-like" evidence="2">
    <location>
        <begin position="138"/>
        <end position="233"/>
    </location>
</feature>
<keyword evidence="3" id="KW-0645">Protease</keyword>
<feature type="transmembrane region" description="Helical" evidence="1">
    <location>
        <begin position="97"/>
        <end position="116"/>
    </location>
</feature>
<feature type="transmembrane region" description="Helical" evidence="1">
    <location>
        <begin position="197"/>
        <end position="213"/>
    </location>
</feature>
<keyword evidence="4" id="KW-1185">Reference proteome</keyword>
<dbReference type="EC" id="3.4.-.-" evidence="3"/>
<sequence>MQALVPERPERPRFDGRALLEALAVALLVTVAVTLASSFLPDKYVASAVGFTFLGGAWWLVLSHDDAKVAHYGLAFGGLVLPGKLDLRRLLGEFARALAWALAFAAITFVPFWFGWRWWWRAGEHFQLHLDSSFANEALGQLLIIALPEEAFYRGYLQTRLDDALPYRVRILGAEVTPGLLVASVIFAVGHFATIRVAPRLAVFFPALVFGWLRARTGGVGASILFHAACNMFSMILGRGYGVY</sequence>
<gene>
    <name evidence="3" type="primary">mrtC</name>
    <name evidence="3" type="ORF">LVJ94_36675</name>
</gene>
<dbReference type="GO" id="GO:0006508">
    <property type="term" value="P:proteolysis"/>
    <property type="evidence" value="ECO:0007669"/>
    <property type="project" value="UniProtKB-KW"/>
</dbReference>
<feature type="transmembrane region" description="Helical" evidence="1">
    <location>
        <begin position="18"/>
        <end position="38"/>
    </location>
</feature>
<dbReference type="Proteomes" id="UP001374803">
    <property type="component" value="Chromosome"/>
</dbReference>
<accession>A0ABZ2KUU2</accession>
<keyword evidence="1" id="KW-1133">Transmembrane helix</keyword>
<dbReference type="InterPro" id="IPR003675">
    <property type="entry name" value="Rce1/LyrA-like_dom"/>
</dbReference>
<dbReference type="Pfam" id="PF02517">
    <property type="entry name" value="Rce1-like"/>
    <property type="match status" value="1"/>
</dbReference>
<organism evidence="3 4">
    <name type="scientific">Pendulispora rubella</name>
    <dbReference type="NCBI Taxonomy" id="2741070"/>
    <lineage>
        <taxon>Bacteria</taxon>
        <taxon>Pseudomonadati</taxon>
        <taxon>Myxococcota</taxon>
        <taxon>Myxococcia</taxon>
        <taxon>Myxococcales</taxon>
        <taxon>Sorangiineae</taxon>
        <taxon>Pendulisporaceae</taxon>
        <taxon>Pendulispora</taxon>
    </lineage>
</organism>
<evidence type="ECO:0000313" key="4">
    <source>
        <dbReference type="Proteomes" id="UP001374803"/>
    </source>
</evidence>
<protein>
    <submittedName>
        <fullName evidence="3">MrtC family glutamic-type intramembrane protease</fullName>
        <ecNumber evidence="3">3.4.-.-</ecNumber>
    </submittedName>
</protein>
<evidence type="ECO:0000256" key="1">
    <source>
        <dbReference type="SAM" id="Phobius"/>
    </source>
</evidence>
<proteinExistence type="predicted"/>
<feature type="transmembrane region" description="Helical" evidence="1">
    <location>
        <begin position="219"/>
        <end position="238"/>
    </location>
</feature>
<feature type="transmembrane region" description="Helical" evidence="1">
    <location>
        <begin position="167"/>
        <end position="190"/>
    </location>
</feature>
<dbReference type="NCBIfam" id="NF040914">
    <property type="entry name" value="Mrt_core"/>
    <property type="match status" value="1"/>
</dbReference>
<evidence type="ECO:0000313" key="3">
    <source>
        <dbReference type="EMBL" id="WXB02439.1"/>
    </source>
</evidence>
<keyword evidence="1" id="KW-0472">Membrane</keyword>
<keyword evidence="3" id="KW-0378">Hydrolase</keyword>
<evidence type="ECO:0000259" key="2">
    <source>
        <dbReference type="Pfam" id="PF02517"/>
    </source>
</evidence>
<dbReference type="EMBL" id="CP089983">
    <property type="protein sequence ID" value="WXB02439.1"/>
    <property type="molecule type" value="Genomic_DNA"/>
</dbReference>
<dbReference type="RefSeq" id="WP_394832067.1">
    <property type="nucleotide sequence ID" value="NZ_CP089929.1"/>
</dbReference>
<reference evidence="3" key="1">
    <citation type="submission" date="2021-12" db="EMBL/GenBank/DDBJ databases">
        <title>Discovery of the Pendulisporaceae a myxobacterial family with distinct sporulation behavior and unique specialized metabolism.</title>
        <authorList>
            <person name="Garcia R."/>
            <person name="Popoff A."/>
            <person name="Bader C.D."/>
            <person name="Loehr J."/>
            <person name="Walesch S."/>
            <person name="Walt C."/>
            <person name="Boldt J."/>
            <person name="Bunk B."/>
            <person name="Haeckl F.J.F.P.J."/>
            <person name="Gunesch A.P."/>
            <person name="Birkelbach J."/>
            <person name="Nuebel U."/>
            <person name="Pietschmann T."/>
            <person name="Bach T."/>
            <person name="Mueller R."/>
        </authorList>
    </citation>
    <scope>NUCLEOTIDE SEQUENCE</scope>
    <source>
        <strain evidence="3">MSr11367</strain>
    </source>
</reference>
<feature type="transmembrane region" description="Helical" evidence="1">
    <location>
        <begin position="44"/>
        <end position="62"/>
    </location>
</feature>
<name>A0ABZ2KUU2_9BACT</name>
<dbReference type="NCBIfam" id="NF040594">
    <property type="entry name" value="CPBP_fam_mrtC"/>
    <property type="match status" value="1"/>
</dbReference>
<dbReference type="GO" id="GO:0008233">
    <property type="term" value="F:peptidase activity"/>
    <property type="evidence" value="ECO:0007669"/>
    <property type="project" value="UniProtKB-KW"/>
</dbReference>
<keyword evidence="1" id="KW-0812">Transmembrane</keyword>